<dbReference type="Pfam" id="PF00246">
    <property type="entry name" value="Peptidase_M14"/>
    <property type="match status" value="1"/>
</dbReference>
<sequence length="339" mass="38430">MTATSFDELIALERIIERGSGVFDVRTLCSVECDGRRFPVHALAVGTPDPRAPAVGFFAGVHGLERIGTRVLLAFLETLLERAAWDPAQKALLGSMRLVFVPLVNPAGMHRRTRCNAAGVDLMRNAPVESEEAVAPMVGGHRLSRRLPWYRGARAMEPETRAVCELVREELFGRPLSLVLDCHSGFGFRDRIWFPYACSRRPIPHLGELFALQQLFERAHPHHDYTFEPQSRQYLTHGDLWDYLYQQAAAESPSTVFLPMTLEMGSWRWIRKNPLQLASREGYFNPFPAHRLQRVLRRHHVWLDFLTRAAAAGERWLPDGSARAASERLALARWYGGAP</sequence>
<dbReference type="SUPFAM" id="SSF53187">
    <property type="entry name" value="Zn-dependent exopeptidases"/>
    <property type="match status" value="1"/>
</dbReference>
<feature type="domain" description="Peptidase M14" evidence="9">
    <location>
        <begin position="2"/>
        <end position="281"/>
    </location>
</feature>
<dbReference type="PANTHER" id="PTHR11705">
    <property type="entry name" value="PROTEASE FAMILY M14 CARBOXYPEPTIDASE A,B"/>
    <property type="match status" value="1"/>
</dbReference>
<keyword evidence="11" id="KW-1185">Reference proteome</keyword>
<proteinExistence type="inferred from homology"/>
<dbReference type="Proteomes" id="UP000887222">
    <property type="component" value="Unassembled WGS sequence"/>
</dbReference>
<evidence type="ECO:0000256" key="7">
    <source>
        <dbReference type="ARBA" id="ARBA00023049"/>
    </source>
</evidence>
<dbReference type="PANTHER" id="PTHR11705:SF143">
    <property type="entry name" value="SLL0236 PROTEIN"/>
    <property type="match status" value="1"/>
</dbReference>
<comment type="caution">
    <text evidence="8">Lacks conserved residue(s) required for the propagation of feature annotation.</text>
</comment>
<comment type="similarity">
    <text evidence="2 8">Belongs to the peptidase M14 family.</text>
</comment>
<accession>A0ABQ4Q7Q3</accession>
<protein>
    <submittedName>
        <fullName evidence="10">Peptidase M14</fullName>
    </submittedName>
</protein>
<evidence type="ECO:0000256" key="3">
    <source>
        <dbReference type="ARBA" id="ARBA00022670"/>
    </source>
</evidence>
<dbReference type="SMART" id="SM00631">
    <property type="entry name" value="Zn_pept"/>
    <property type="match status" value="1"/>
</dbReference>
<keyword evidence="5" id="KW-0378">Hydrolase</keyword>
<evidence type="ECO:0000256" key="1">
    <source>
        <dbReference type="ARBA" id="ARBA00001947"/>
    </source>
</evidence>
<dbReference type="EMBL" id="BPMK01000012">
    <property type="protein sequence ID" value="GIZ52810.1"/>
    <property type="molecule type" value="Genomic_DNA"/>
</dbReference>
<gene>
    <name evidence="10" type="ORF">NCCP691_28240</name>
</gene>
<evidence type="ECO:0000256" key="4">
    <source>
        <dbReference type="ARBA" id="ARBA00022723"/>
    </source>
</evidence>
<reference evidence="10 11" key="1">
    <citation type="journal article" date="2022" name="Int. J. Syst. Evol. Microbiol.">
        <title>Noviherbaspirillum aridicola sp. nov., isolated from an arid soil in Pakistan.</title>
        <authorList>
            <person name="Khan I.U."/>
            <person name="Saqib M."/>
            <person name="Amin A."/>
            <person name="Hussain F."/>
            <person name="Li L."/>
            <person name="Liu Y.H."/>
            <person name="Fang B.Z."/>
            <person name="Ahmed I."/>
            <person name="Li W.J."/>
        </authorList>
    </citation>
    <scope>NUCLEOTIDE SEQUENCE [LARGE SCALE GENOMIC DNA]</scope>
    <source>
        <strain evidence="10 11">NCCP-691</strain>
    </source>
</reference>
<evidence type="ECO:0000256" key="6">
    <source>
        <dbReference type="ARBA" id="ARBA00022833"/>
    </source>
</evidence>
<evidence type="ECO:0000313" key="10">
    <source>
        <dbReference type="EMBL" id="GIZ52810.1"/>
    </source>
</evidence>
<dbReference type="PROSITE" id="PS00132">
    <property type="entry name" value="CARBOXYPEPT_ZN_1"/>
    <property type="match status" value="1"/>
</dbReference>
<evidence type="ECO:0000256" key="2">
    <source>
        <dbReference type="ARBA" id="ARBA00005988"/>
    </source>
</evidence>
<dbReference type="InterPro" id="IPR000834">
    <property type="entry name" value="Peptidase_M14"/>
</dbReference>
<evidence type="ECO:0000259" key="9">
    <source>
        <dbReference type="PROSITE" id="PS52035"/>
    </source>
</evidence>
<evidence type="ECO:0000256" key="5">
    <source>
        <dbReference type="ARBA" id="ARBA00022801"/>
    </source>
</evidence>
<dbReference type="PROSITE" id="PS52035">
    <property type="entry name" value="PEPTIDASE_M14"/>
    <property type="match status" value="1"/>
</dbReference>
<dbReference type="InterPro" id="IPR057246">
    <property type="entry name" value="CARBOXYPEPT_ZN_1"/>
</dbReference>
<keyword evidence="3" id="KW-0645">Protease</keyword>
<comment type="cofactor">
    <cofactor evidence="1">
        <name>Zn(2+)</name>
        <dbReference type="ChEBI" id="CHEBI:29105"/>
    </cofactor>
</comment>
<dbReference type="RefSeq" id="WP_220809229.1">
    <property type="nucleotide sequence ID" value="NZ_BPMK01000012.1"/>
</dbReference>
<organism evidence="10 11">
    <name type="scientific">Noviherbaspirillum aridicola</name>
    <dbReference type="NCBI Taxonomy" id="2849687"/>
    <lineage>
        <taxon>Bacteria</taxon>
        <taxon>Pseudomonadati</taxon>
        <taxon>Pseudomonadota</taxon>
        <taxon>Betaproteobacteria</taxon>
        <taxon>Burkholderiales</taxon>
        <taxon>Oxalobacteraceae</taxon>
        <taxon>Noviherbaspirillum</taxon>
    </lineage>
</organism>
<evidence type="ECO:0000313" key="11">
    <source>
        <dbReference type="Proteomes" id="UP000887222"/>
    </source>
</evidence>
<dbReference type="Gene3D" id="3.40.630.10">
    <property type="entry name" value="Zn peptidases"/>
    <property type="match status" value="1"/>
</dbReference>
<keyword evidence="4" id="KW-0479">Metal-binding</keyword>
<keyword evidence="7" id="KW-0482">Metalloprotease</keyword>
<keyword evidence="6" id="KW-0862">Zinc</keyword>
<name>A0ABQ4Q7Q3_9BURK</name>
<comment type="caution">
    <text evidence="10">The sequence shown here is derived from an EMBL/GenBank/DDBJ whole genome shotgun (WGS) entry which is preliminary data.</text>
</comment>
<evidence type="ECO:0000256" key="8">
    <source>
        <dbReference type="PROSITE-ProRule" id="PRU01379"/>
    </source>
</evidence>